<evidence type="ECO:0000313" key="8">
    <source>
        <dbReference type="EMBL" id="MBC8756877.1"/>
    </source>
</evidence>
<dbReference type="RefSeq" id="WP_187563918.1">
    <property type="nucleotide sequence ID" value="NZ_JACGWS010000014.1"/>
</dbReference>
<keyword evidence="4" id="KW-0285">Flavoprotein</keyword>
<comment type="cofactor">
    <cofactor evidence="1">
        <name>FAD</name>
        <dbReference type="ChEBI" id="CHEBI:57692"/>
    </cofactor>
</comment>
<dbReference type="InterPro" id="IPR025700">
    <property type="entry name" value="Lys/Orn_oxygenase"/>
</dbReference>
<dbReference type="Proteomes" id="UP000619238">
    <property type="component" value="Unassembled WGS sequence"/>
</dbReference>
<accession>A0ABR7QEB7</accession>
<keyword evidence="6" id="KW-0521">NADP</keyword>
<dbReference type="GO" id="GO:0004497">
    <property type="term" value="F:monooxygenase activity"/>
    <property type="evidence" value="ECO:0007669"/>
    <property type="project" value="UniProtKB-KW"/>
</dbReference>
<dbReference type="PANTHER" id="PTHR42802:SF1">
    <property type="entry name" value="L-ORNITHINE N(5)-MONOOXYGENASE"/>
    <property type="match status" value="1"/>
</dbReference>
<comment type="pathway">
    <text evidence="2">Siderophore biosynthesis.</text>
</comment>
<evidence type="ECO:0000256" key="4">
    <source>
        <dbReference type="ARBA" id="ARBA00022630"/>
    </source>
</evidence>
<evidence type="ECO:0000256" key="2">
    <source>
        <dbReference type="ARBA" id="ARBA00004924"/>
    </source>
</evidence>
<evidence type="ECO:0000256" key="3">
    <source>
        <dbReference type="ARBA" id="ARBA00007588"/>
    </source>
</evidence>
<keyword evidence="9" id="KW-1185">Reference proteome</keyword>
<protein>
    <submittedName>
        <fullName evidence="8">SidA/IucD/PvdA family monooxygenase</fullName>
    </submittedName>
</protein>
<dbReference type="SUPFAM" id="SSF51905">
    <property type="entry name" value="FAD/NAD(P)-binding domain"/>
    <property type="match status" value="2"/>
</dbReference>
<comment type="similarity">
    <text evidence="3">Belongs to the lysine N(6)-hydroxylase/L-ornithine N(5)-oxygenase family.</text>
</comment>
<dbReference type="Pfam" id="PF13434">
    <property type="entry name" value="Lys_Orn_oxgnase"/>
    <property type="match status" value="1"/>
</dbReference>
<keyword evidence="5" id="KW-0274">FAD</keyword>
<sequence length="445" mass="50853">MNNNNKDFHKNNFYDTIGVGFGPSNIALAVAHQEMESERTIKFLDASTTPGWQLGVTIPGSDIQHNPLRDFATPRNPRSQFGYLSYLQDVGRLLDYLNLDAPYPPRSEYSKYVEWVAKRFDNLVSYDSKVKDISIVESDFEENVFLEIKTSSETYKARSISFAPGRSHNIPKVFKSILSKKVAHFTKYNLLLQQFSQTKPKRIAIIGGSQSAVEIILDLHAKFPETEIICIHRKFSFVLKDTSPFTEDLLLPENIDYFYNSSKKSKNELSAQIIRSNYGSVDEDILKELYFTLYENRLHNNNTIQIYKNQEVIEAYELDNQVQLKIKDLHTGALQNQSVDAVILGTGFRNFGARENEELIHPLLENIKKFYKREEDGTFSVTRDYQLIPVDGKSNFPKIYLNGLCESTHGLADAGSFSHLSLRAALIEKSMVENLQEKSPQTICE</sequence>
<comment type="caution">
    <text evidence="8">The sequence shown here is derived from an EMBL/GenBank/DDBJ whole genome shotgun (WGS) entry which is preliminary data.</text>
</comment>
<evidence type="ECO:0000256" key="7">
    <source>
        <dbReference type="ARBA" id="ARBA00023002"/>
    </source>
</evidence>
<dbReference type="PANTHER" id="PTHR42802">
    <property type="entry name" value="MONOOXYGENASE"/>
    <property type="match status" value="1"/>
</dbReference>
<evidence type="ECO:0000256" key="6">
    <source>
        <dbReference type="ARBA" id="ARBA00022857"/>
    </source>
</evidence>
<keyword evidence="8" id="KW-0503">Monooxygenase</keyword>
<organism evidence="8 9">
    <name type="scientific">Kordia aestuariivivens</name>
    <dbReference type="NCBI Taxonomy" id="2759037"/>
    <lineage>
        <taxon>Bacteria</taxon>
        <taxon>Pseudomonadati</taxon>
        <taxon>Bacteroidota</taxon>
        <taxon>Flavobacteriia</taxon>
        <taxon>Flavobacteriales</taxon>
        <taxon>Flavobacteriaceae</taxon>
        <taxon>Kordia</taxon>
    </lineage>
</organism>
<reference evidence="8 9" key="1">
    <citation type="submission" date="2020-07" db="EMBL/GenBank/DDBJ databases">
        <title>Description of Kordia aestuariivivens sp. nov., isolated from a tidal flat.</title>
        <authorList>
            <person name="Park S."/>
            <person name="Yoon J.-H."/>
        </authorList>
    </citation>
    <scope>NUCLEOTIDE SEQUENCE [LARGE SCALE GENOMIC DNA]</scope>
    <source>
        <strain evidence="8 9">YSTF-M3</strain>
    </source>
</reference>
<evidence type="ECO:0000256" key="5">
    <source>
        <dbReference type="ARBA" id="ARBA00022827"/>
    </source>
</evidence>
<keyword evidence="7" id="KW-0560">Oxidoreductase</keyword>
<dbReference type="EMBL" id="JACGWS010000014">
    <property type="protein sequence ID" value="MBC8756877.1"/>
    <property type="molecule type" value="Genomic_DNA"/>
</dbReference>
<dbReference type="InterPro" id="IPR036188">
    <property type="entry name" value="FAD/NAD-bd_sf"/>
</dbReference>
<name>A0ABR7QEB7_9FLAO</name>
<evidence type="ECO:0000313" key="9">
    <source>
        <dbReference type="Proteomes" id="UP000619238"/>
    </source>
</evidence>
<dbReference type="Gene3D" id="3.50.50.60">
    <property type="entry name" value="FAD/NAD(P)-binding domain"/>
    <property type="match status" value="1"/>
</dbReference>
<proteinExistence type="inferred from homology"/>
<evidence type="ECO:0000256" key="1">
    <source>
        <dbReference type="ARBA" id="ARBA00001974"/>
    </source>
</evidence>
<gene>
    <name evidence="8" type="ORF">H2O64_19545</name>
</gene>